<reference evidence="1" key="2">
    <citation type="journal article" date="2018" name="Nat. Commun.">
        <title>Tailed giant Tupanvirus possesses the most complete translational apparatus of the known virosphere.</title>
        <authorList>
            <person name="Abrahao J."/>
            <person name="Silva L."/>
            <person name="Silva L.S."/>
            <person name="Khalil J.Y.B."/>
            <person name="Rodrigues R."/>
            <person name="Arantes T."/>
            <person name="Assis F."/>
            <person name="Boratto P."/>
            <person name="Andrade M."/>
            <person name="Kroon E.G."/>
            <person name="Ribeiro B."/>
            <person name="Bergier I."/>
            <person name="Seligmann H."/>
            <person name="Ghigo E."/>
            <person name="Colson P."/>
            <person name="Levasseur A."/>
            <person name="Kroemer G."/>
            <person name="Raoult D."/>
            <person name="La Scola B."/>
        </authorList>
    </citation>
    <scope>NUCLEOTIDE SEQUENCE [LARGE SCALE GENOMIC DNA]</scope>
    <source>
        <strain evidence="1">Soda lake</strain>
    </source>
</reference>
<dbReference type="EMBL" id="KY523104">
    <property type="protein sequence ID" value="QKU35332.1"/>
    <property type="molecule type" value="Genomic_DNA"/>
</dbReference>
<evidence type="ECO:0000313" key="1">
    <source>
        <dbReference type="EMBL" id="QKU35332.1"/>
    </source>
</evidence>
<proteinExistence type="predicted"/>
<name>A0A6N1NZI2_9VIRU</name>
<reference evidence="1" key="1">
    <citation type="submission" date="2017-01" db="EMBL/GenBank/DDBJ databases">
        <authorList>
            <person name="Assis F.L."/>
            <person name="Abrahao J.S."/>
            <person name="Silva L."/>
            <person name="Khalil J.B."/>
            <person name="Rodrigues R."/>
            <person name="Silva L.S."/>
            <person name="Arantes T."/>
            <person name="Boratto P."/>
            <person name="Andrade M."/>
            <person name="Kroon E.G."/>
            <person name="Ribeiro B."/>
            <person name="Bergier I."/>
            <person name="Seligmann H."/>
            <person name="Ghigo E."/>
            <person name="Colson P."/>
            <person name="Levasseur A."/>
            <person name="Raoult D."/>
            <person name="Scola B.L."/>
        </authorList>
    </citation>
    <scope>NUCLEOTIDE SEQUENCE</scope>
    <source>
        <strain evidence="1">Soda lake</strain>
    </source>
</reference>
<organism evidence="1">
    <name type="scientific">Tupanvirus soda lake</name>
    <dbReference type="NCBI Taxonomy" id="2126985"/>
    <lineage>
        <taxon>Viruses</taxon>
        <taxon>Varidnaviria</taxon>
        <taxon>Bamfordvirae</taxon>
        <taxon>Nucleocytoviricota</taxon>
        <taxon>Megaviricetes</taxon>
        <taxon>Imitervirales</taxon>
        <taxon>Mimiviridae</taxon>
        <taxon>Megamimivirinae</taxon>
        <taxon>Tupanvirus</taxon>
        <taxon>Tupanvirus salinum</taxon>
    </lineage>
</organism>
<dbReference type="GeneID" id="80518756"/>
<dbReference type="KEGG" id="vg:80518756"/>
<sequence length="199" mass="24047">MAIYMPLNRNYLTLSDDDVIFDDTNRRMLVPLDDASIILYKQIQQWVSDNSKDKTLLESDKPELINDKYIWIDPIVCRGHSECSMILDVKRLVRSSIFSEETEKKYRLSLNDFLDIEKYPYWINPFDHKSKRWIIDIGIVPKLFFSKDNPKECRFIMICEIFRIRDKKLIAKNKIHEFRKNNKMFRWMFSNDNNMEDSK</sequence>
<protein>
    <submittedName>
        <fullName evidence="1">LysR family transcriptional regulator</fullName>
    </submittedName>
</protein>
<dbReference type="RefSeq" id="YP_010781992.1">
    <property type="nucleotide sequence ID" value="NC_075039.1"/>
</dbReference>
<accession>A0A6N1NZI2</accession>